<dbReference type="InterPro" id="IPR002941">
    <property type="entry name" value="DNA_methylase_N4/N6"/>
</dbReference>
<evidence type="ECO:0000256" key="2">
    <source>
        <dbReference type="ARBA" id="ARBA00022679"/>
    </source>
</evidence>
<accession>A0A7C3PHL1</accession>
<sequence>MNRTLVLNDADRARLTPRLLNSSTLKAQATPPVGTIQGNCLAIAQHLPPAFVDLLILDPPYNLNKCFNGRKFSKRTVEDYTNWLDEVICSLKPLLKPTASIYICGDWFSSASIFTVADRYFTVQNRITWEREKGRGAKTNWKNASEDIWFCTMSEVYTFNVNAVKLRRRVLAPYRNRDGTPKDWHVTKQGNFRDTYPSNLWTDITIPFWSMPENTMHPTQKSEKLLAKLVLASTNPGDFVLDPFLGSGTTSVVAKKLGRKYLGIELDEEYSLLAERRLELADLETDIQGFSDGVFWERNTLSIQPRPNLGAV</sequence>
<keyword evidence="1 5" id="KW-0489">Methyltransferase</keyword>
<dbReference type="PRINTS" id="PR00508">
    <property type="entry name" value="S21N4MTFRASE"/>
</dbReference>
<dbReference type="Gene3D" id="3.40.50.150">
    <property type="entry name" value="Vaccinia Virus protein VP39"/>
    <property type="match status" value="1"/>
</dbReference>
<dbReference type="AlphaFoldDB" id="A0A7C3PHL1"/>
<keyword evidence="2 5" id="KW-0808">Transferase</keyword>
<comment type="caution">
    <text evidence="5">The sequence shown here is derived from an EMBL/GenBank/DDBJ whole genome shotgun (WGS) entry which is preliminary data.</text>
</comment>
<dbReference type="PANTHER" id="PTHR13370">
    <property type="entry name" value="RNA METHYLASE-RELATED"/>
    <property type="match status" value="1"/>
</dbReference>
<name>A0A7C3PHL1_9CYAN</name>
<evidence type="ECO:0000256" key="1">
    <source>
        <dbReference type="ARBA" id="ARBA00022603"/>
    </source>
</evidence>
<evidence type="ECO:0000256" key="3">
    <source>
        <dbReference type="RuleBase" id="RU362026"/>
    </source>
</evidence>
<dbReference type="GO" id="GO:0009007">
    <property type="term" value="F:site-specific DNA-methyltransferase (adenine-specific) activity"/>
    <property type="evidence" value="ECO:0007669"/>
    <property type="project" value="TreeGrafter"/>
</dbReference>
<dbReference type="GO" id="GO:0032259">
    <property type="term" value="P:methylation"/>
    <property type="evidence" value="ECO:0007669"/>
    <property type="project" value="UniProtKB-KW"/>
</dbReference>
<dbReference type="EC" id="2.1.1.-" evidence="3"/>
<dbReference type="EMBL" id="DSRU01000395">
    <property type="protein sequence ID" value="HFN01293.1"/>
    <property type="molecule type" value="Genomic_DNA"/>
</dbReference>
<evidence type="ECO:0000259" key="4">
    <source>
        <dbReference type="Pfam" id="PF01555"/>
    </source>
</evidence>
<dbReference type="InterPro" id="IPR001091">
    <property type="entry name" value="RM_Methyltransferase"/>
</dbReference>
<gene>
    <name evidence="5" type="ORF">ENR64_26820</name>
</gene>
<dbReference type="GO" id="GO:0005737">
    <property type="term" value="C:cytoplasm"/>
    <property type="evidence" value="ECO:0007669"/>
    <property type="project" value="TreeGrafter"/>
</dbReference>
<dbReference type="GO" id="GO:0003677">
    <property type="term" value="F:DNA binding"/>
    <property type="evidence" value="ECO:0007669"/>
    <property type="project" value="InterPro"/>
</dbReference>
<reference evidence="5" key="1">
    <citation type="journal article" date="2020" name="mSystems">
        <title>Genome- and Community-Level Interaction Insights into Carbon Utilization and Element Cycling Functions of Hydrothermarchaeota in Hydrothermal Sediment.</title>
        <authorList>
            <person name="Zhou Z."/>
            <person name="Liu Y."/>
            <person name="Xu W."/>
            <person name="Pan J."/>
            <person name="Luo Z.H."/>
            <person name="Li M."/>
        </authorList>
    </citation>
    <scope>NUCLEOTIDE SEQUENCE [LARGE SCALE GENOMIC DNA]</scope>
    <source>
        <strain evidence="5">SpSt-418</strain>
    </source>
</reference>
<evidence type="ECO:0000313" key="5">
    <source>
        <dbReference type="EMBL" id="HFN01293.1"/>
    </source>
</evidence>
<proteinExistence type="inferred from homology"/>
<protein>
    <recommendedName>
        <fullName evidence="3">Methyltransferase</fullName>
        <ecNumber evidence="3">2.1.1.-</ecNumber>
    </recommendedName>
</protein>
<dbReference type="InterPro" id="IPR029063">
    <property type="entry name" value="SAM-dependent_MTases_sf"/>
</dbReference>
<organism evidence="5">
    <name type="scientific">Oscillatoriales cyanobacterium SpSt-418</name>
    <dbReference type="NCBI Taxonomy" id="2282169"/>
    <lineage>
        <taxon>Bacteria</taxon>
        <taxon>Bacillati</taxon>
        <taxon>Cyanobacteriota</taxon>
        <taxon>Cyanophyceae</taxon>
        <taxon>Oscillatoriophycideae</taxon>
        <taxon>Oscillatoriales</taxon>
    </lineage>
</organism>
<comment type="similarity">
    <text evidence="3">Belongs to the N(4)/N(6)-methyltransferase family.</text>
</comment>
<dbReference type="SUPFAM" id="SSF53335">
    <property type="entry name" value="S-adenosyl-L-methionine-dependent methyltransferases"/>
    <property type="match status" value="1"/>
</dbReference>
<feature type="domain" description="DNA methylase N-4/N-6" evidence="4">
    <location>
        <begin position="52"/>
        <end position="275"/>
    </location>
</feature>
<dbReference type="Pfam" id="PF01555">
    <property type="entry name" value="N6_N4_Mtase"/>
    <property type="match status" value="1"/>
</dbReference>
<dbReference type="GO" id="GO:0008170">
    <property type="term" value="F:N-methyltransferase activity"/>
    <property type="evidence" value="ECO:0007669"/>
    <property type="project" value="InterPro"/>
</dbReference>
<dbReference type="PANTHER" id="PTHR13370:SF3">
    <property type="entry name" value="TRNA (GUANINE(10)-N2)-METHYLTRANSFERASE HOMOLOG"/>
    <property type="match status" value="1"/>
</dbReference>